<evidence type="ECO:0000313" key="1">
    <source>
        <dbReference type="EMBL" id="TKR89670.1"/>
    </source>
</evidence>
<proteinExistence type="predicted"/>
<dbReference type="AlphaFoldDB" id="A0A4U5P1J5"/>
<dbReference type="Proteomes" id="UP000298663">
    <property type="component" value="Unassembled WGS sequence"/>
</dbReference>
<sequence>MENLGDEDVLKMRKVCRFLKPIAEKTLMDRRGDAEPLKAILTVNDDHDRVCVKSTTINVDPSVIRAKDDLEDEDYIDVPFMAIDEINVYRSSDQRLADVAKVLKLPCAKKLRNVTLVVHCDFLSPAFLELLKILEEKPLEYLYINWGSKKDGLFWDEYQPSPSEEAISAATNAFDQLFEALRRTLTYISIEGPFSTAEFMRWINQEKVERVYFIPKHANRFVAGDPQARLELLPTLIEELKSTPREYHYNIFMWRVNRKGFDIVHKIQSTYDFRVATTHNDMCEFRVEMNDEPWTISVTIPRSYHVAYYFHVLSIECFRGW</sequence>
<comment type="caution">
    <text evidence="1">The sequence shown here is derived from an EMBL/GenBank/DDBJ whole genome shotgun (WGS) entry which is preliminary data.</text>
</comment>
<dbReference type="EMBL" id="AZBU02000003">
    <property type="protein sequence ID" value="TKR89670.1"/>
    <property type="molecule type" value="Genomic_DNA"/>
</dbReference>
<protein>
    <recommendedName>
        <fullName evidence="3">F-box domain-containing protein</fullName>
    </recommendedName>
</protein>
<accession>A0A4U5P1J5</accession>
<name>A0A4U5P1J5_STECR</name>
<evidence type="ECO:0008006" key="3">
    <source>
        <dbReference type="Google" id="ProtNLM"/>
    </source>
</evidence>
<keyword evidence="2" id="KW-1185">Reference proteome</keyword>
<reference evidence="1 2" key="2">
    <citation type="journal article" date="2019" name="G3 (Bethesda)">
        <title>Hybrid Assembly of the Genome of the Entomopathogenic Nematode Steinernema carpocapsae Identifies the X-Chromosome.</title>
        <authorList>
            <person name="Serra L."/>
            <person name="Macchietto M."/>
            <person name="Macias-Munoz A."/>
            <person name="McGill C.J."/>
            <person name="Rodriguez I.M."/>
            <person name="Rodriguez B."/>
            <person name="Murad R."/>
            <person name="Mortazavi A."/>
        </authorList>
    </citation>
    <scope>NUCLEOTIDE SEQUENCE [LARGE SCALE GENOMIC DNA]</scope>
    <source>
        <strain evidence="1 2">ALL</strain>
    </source>
</reference>
<reference evidence="1 2" key="1">
    <citation type="journal article" date="2015" name="Genome Biol.">
        <title>Comparative genomics of Steinernema reveals deeply conserved gene regulatory networks.</title>
        <authorList>
            <person name="Dillman A.R."/>
            <person name="Macchietto M."/>
            <person name="Porter C.F."/>
            <person name="Rogers A."/>
            <person name="Williams B."/>
            <person name="Antoshechkin I."/>
            <person name="Lee M.M."/>
            <person name="Goodwin Z."/>
            <person name="Lu X."/>
            <person name="Lewis E.E."/>
            <person name="Goodrich-Blair H."/>
            <person name="Stock S.P."/>
            <person name="Adams B.J."/>
            <person name="Sternberg P.W."/>
            <person name="Mortazavi A."/>
        </authorList>
    </citation>
    <scope>NUCLEOTIDE SEQUENCE [LARGE SCALE GENOMIC DNA]</scope>
    <source>
        <strain evidence="1 2">ALL</strain>
    </source>
</reference>
<evidence type="ECO:0000313" key="2">
    <source>
        <dbReference type="Proteomes" id="UP000298663"/>
    </source>
</evidence>
<gene>
    <name evidence="1" type="ORF">L596_013736</name>
</gene>
<organism evidence="1 2">
    <name type="scientific">Steinernema carpocapsae</name>
    <name type="common">Entomopathogenic nematode</name>
    <dbReference type="NCBI Taxonomy" id="34508"/>
    <lineage>
        <taxon>Eukaryota</taxon>
        <taxon>Metazoa</taxon>
        <taxon>Ecdysozoa</taxon>
        <taxon>Nematoda</taxon>
        <taxon>Chromadorea</taxon>
        <taxon>Rhabditida</taxon>
        <taxon>Tylenchina</taxon>
        <taxon>Panagrolaimomorpha</taxon>
        <taxon>Strongyloidoidea</taxon>
        <taxon>Steinernematidae</taxon>
        <taxon>Steinernema</taxon>
    </lineage>
</organism>